<evidence type="ECO:0008006" key="4">
    <source>
        <dbReference type="Google" id="ProtNLM"/>
    </source>
</evidence>
<dbReference type="RefSeq" id="WP_364026733.1">
    <property type="nucleotide sequence ID" value="NZ_JBFATD010000016.1"/>
</dbReference>
<sequence length="263" mass="29150">MSALVEGVRRGPGDTFAFLDADLRLEEQVGAGTDGRVIRKYRLRAAQLVFITCTLGLPGIPLARWTALEEDLPPTFRASMLVLLGTVYLGIIWFHRAATIVYRDHLAVRQLFRTRRTVWSDVLSIESGSSSASPRTMLLDREGRLFALPGGVGAQPHEVRAIEDRWVRSRGEGWTPPADAFVLAARHRASARESAMVWAVLLTVGSFLVLLVSGLVLESGSEWDGDELPWLFQAIGFIPVVVFVTVYQVAVRLLLRRHTAHVP</sequence>
<feature type="transmembrane region" description="Helical" evidence="1">
    <location>
        <begin position="195"/>
        <end position="217"/>
    </location>
</feature>
<reference evidence="2 3" key="1">
    <citation type="submission" date="2024-06" db="EMBL/GenBank/DDBJ databases">
        <title>The Natural Products Discovery Center: Release of the First 8490 Sequenced Strains for Exploring Actinobacteria Biosynthetic Diversity.</title>
        <authorList>
            <person name="Kalkreuter E."/>
            <person name="Kautsar S.A."/>
            <person name="Yang D."/>
            <person name="Bader C.D."/>
            <person name="Teijaro C.N."/>
            <person name="Fluegel L."/>
            <person name="Davis C.M."/>
            <person name="Simpson J.R."/>
            <person name="Lauterbach L."/>
            <person name="Steele A.D."/>
            <person name="Gui C."/>
            <person name="Meng S."/>
            <person name="Li G."/>
            <person name="Viehrig K."/>
            <person name="Ye F."/>
            <person name="Su P."/>
            <person name="Kiefer A.F."/>
            <person name="Nichols A."/>
            <person name="Cepeda A.J."/>
            <person name="Yan W."/>
            <person name="Fan B."/>
            <person name="Jiang Y."/>
            <person name="Adhikari A."/>
            <person name="Zheng C.-J."/>
            <person name="Schuster L."/>
            <person name="Cowan T.M."/>
            <person name="Smanski M.J."/>
            <person name="Chevrette M.G."/>
            <person name="De Carvalho L.P.S."/>
            <person name="Shen B."/>
        </authorList>
    </citation>
    <scope>NUCLEOTIDE SEQUENCE [LARGE SCALE GENOMIC DNA]</scope>
    <source>
        <strain evidence="2 3">NPDC052768</strain>
    </source>
</reference>
<keyword evidence="1" id="KW-0472">Membrane</keyword>
<name>A0ABV3JMX0_9ACTN</name>
<comment type="caution">
    <text evidence="2">The sequence shown here is derived from an EMBL/GenBank/DDBJ whole genome shotgun (WGS) entry which is preliminary data.</text>
</comment>
<gene>
    <name evidence="2" type="ORF">AB0K95_30355</name>
</gene>
<evidence type="ECO:0000256" key="1">
    <source>
        <dbReference type="SAM" id="Phobius"/>
    </source>
</evidence>
<feature type="transmembrane region" description="Helical" evidence="1">
    <location>
        <begin position="45"/>
        <end position="63"/>
    </location>
</feature>
<feature type="transmembrane region" description="Helical" evidence="1">
    <location>
        <begin position="75"/>
        <end position="94"/>
    </location>
</feature>
<accession>A0ABV3JMX0</accession>
<keyword evidence="1" id="KW-1133">Transmembrane helix</keyword>
<organism evidence="2 3">
    <name type="scientific">Streptomyces werraensis</name>
    <dbReference type="NCBI Taxonomy" id="68284"/>
    <lineage>
        <taxon>Bacteria</taxon>
        <taxon>Bacillati</taxon>
        <taxon>Actinomycetota</taxon>
        <taxon>Actinomycetes</taxon>
        <taxon>Kitasatosporales</taxon>
        <taxon>Streptomycetaceae</taxon>
        <taxon>Streptomyces</taxon>
    </lineage>
</organism>
<keyword evidence="1" id="KW-0812">Transmembrane</keyword>
<dbReference type="EMBL" id="JBFATE010000016">
    <property type="protein sequence ID" value="MEV5249537.1"/>
    <property type="molecule type" value="Genomic_DNA"/>
</dbReference>
<keyword evidence="3" id="KW-1185">Reference proteome</keyword>
<proteinExistence type="predicted"/>
<protein>
    <recommendedName>
        <fullName evidence="4">PH domain-containing protein</fullName>
    </recommendedName>
</protein>
<evidence type="ECO:0000313" key="2">
    <source>
        <dbReference type="EMBL" id="MEV5249537.1"/>
    </source>
</evidence>
<feature type="transmembrane region" description="Helical" evidence="1">
    <location>
        <begin position="229"/>
        <end position="255"/>
    </location>
</feature>
<evidence type="ECO:0000313" key="3">
    <source>
        <dbReference type="Proteomes" id="UP001552527"/>
    </source>
</evidence>
<dbReference type="Proteomes" id="UP001552527">
    <property type="component" value="Unassembled WGS sequence"/>
</dbReference>